<dbReference type="Proteomes" id="UP000268093">
    <property type="component" value="Unassembled WGS sequence"/>
</dbReference>
<dbReference type="PANTHER" id="PTHR10562">
    <property type="entry name" value="SMALL UBIQUITIN-RELATED MODIFIER"/>
    <property type="match status" value="1"/>
</dbReference>
<accession>A0A433D264</accession>
<name>A0A433D264_9FUNG</name>
<dbReference type="EMBL" id="RBNI01008109">
    <property type="protein sequence ID" value="RUP44930.1"/>
    <property type="molecule type" value="Genomic_DNA"/>
</dbReference>
<dbReference type="AlphaFoldDB" id="A0A433D264"/>
<gene>
    <name evidence="2" type="ORF">BC936DRAFT_148848</name>
</gene>
<dbReference type="Pfam" id="PF11976">
    <property type="entry name" value="Rad60-SLD"/>
    <property type="match status" value="1"/>
</dbReference>
<protein>
    <recommendedName>
        <fullName evidence="1">Ubiquitin-like domain-containing protein</fullName>
    </recommendedName>
</protein>
<dbReference type="OrthoDB" id="442921at2759"/>
<keyword evidence="3" id="KW-1185">Reference proteome</keyword>
<dbReference type="InterPro" id="IPR000626">
    <property type="entry name" value="Ubiquitin-like_dom"/>
</dbReference>
<dbReference type="InterPro" id="IPR022617">
    <property type="entry name" value="Rad60/SUMO-like_dom"/>
</dbReference>
<reference evidence="2 3" key="1">
    <citation type="journal article" date="2018" name="New Phytol.">
        <title>Phylogenomics of Endogonaceae and evolution of mycorrhizas within Mucoromycota.</title>
        <authorList>
            <person name="Chang Y."/>
            <person name="Desiro A."/>
            <person name="Na H."/>
            <person name="Sandor L."/>
            <person name="Lipzen A."/>
            <person name="Clum A."/>
            <person name="Barry K."/>
            <person name="Grigoriev I.V."/>
            <person name="Martin F.M."/>
            <person name="Stajich J.E."/>
            <person name="Smith M.E."/>
            <person name="Bonito G."/>
            <person name="Spatafora J.W."/>
        </authorList>
    </citation>
    <scope>NUCLEOTIDE SEQUENCE [LARGE SCALE GENOMIC DNA]</scope>
    <source>
        <strain evidence="2 3">GMNB39</strain>
    </source>
</reference>
<dbReference type="PROSITE" id="PS50053">
    <property type="entry name" value="UBIQUITIN_2"/>
    <property type="match status" value="1"/>
</dbReference>
<evidence type="ECO:0000313" key="3">
    <source>
        <dbReference type="Proteomes" id="UP000268093"/>
    </source>
</evidence>
<comment type="caution">
    <text evidence="2">The sequence shown here is derived from an EMBL/GenBank/DDBJ whole genome shotgun (WGS) entry which is preliminary data.</text>
</comment>
<evidence type="ECO:0000259" key="1">
    <source>
        <dbReference type="PROSITE" id="PS50053"/>
    </source>
</evidence>
<proteinExistence type="predicted"/>
<evidence type="ECO:0000313" key="2">
    <source>
        <dbReference type="EMBL" id="RUP44930.1"/>
    </source>
</evidence>
<dbReference type="InterPro" id="IPR029071">
    <property type="entry name" value="Ubiquitin-like_domsf"/>
</dbReference>
<feature type="domain" description="Ubiquitin-like" evidence="1">
    <location>
        <begin position="98"/>
        <end position="132"/>
    </location>
</feature>
<organism evidence="2 3">
    <name type="scientific">Jimgerdemannia flammicorona</name>
    <dbReference type="NCBI Taxonomy" id="994334"/>
    <lineage>
        <taxon>Eukaryota</taxon>
        <taxon>Fungi</taxon>
        <taxon>Fungi incertae sedis</taxon>
        <taxon>Mucoromycota</taxon>
        <taxon>Mucoromycotina</taxon>
        <taxon>Endogonomycetes</taxon>
        <taxon>Endogonales</taxon>
        <taxon>Endogonaceae</taxon>
        <taxon>Jimgerdemannia</taxon>
    </lineage>
</organism>
<dbReference type="SUPFAM" id="SSF54236">
    <property type="entry name" value="Ubiquitin-like"/>
    <property type="match status" value="1"/>
</dbReference>
<dbReference type="Gene3D" id="3.10.20.90">
    <property type="entry name" value="Phosphatidylinositol 3-kinase Catalytic Subunit, Chain A, domain 1"/>
    <property type="match status" value="1"/>
</dbReference>
<sequence length="132" mass="15077">MDASMELETTGYNKTTHPDIPRCFFSCTQIDTDVEEQESPSRNQTPQTAGKITLYAFCENLGMLTVVMKPTSKLSMLMDAFCDKYEQGWERGQPRTFRFLFDGNRITDTDTPSKLDMADKDQIDVMMEQYGG</sequence>